<organism evidence="2 3">
    <name type="scientific">Spongiibacter nanhainus</name>
    <dbReference type="NCBI Taxonomy" id="2794344"/>
    <lineage>
        <taxon>Bacteria</taxon>
        <taxon>Pseudomonadati</taxon>
        <taxon>Pseudomonadota</taxon>
        <taxon>Gammaproteobacteria</taxon>
        <taxon>Cellvibrionales</taxon>
        <taxon>Spongiibacteraceae</taxon>
        <taxon>Spongiibacter</taxon>
    </lineage>
</organism>
<dbReference type="Proteomes" id="UP000596063">
    <property type="component" value="Chromosome"/>
</dbReference>
<dbReference type="KEGG" id="snan:I6N98_05565"/>
<name>A0A7T4R2W4_9GAMM</name>
<proteinExistence type="predicted"/>
<feature type="transmembrane region" description="Helical" evidence="1">
    <location>
        <begin position="40"/>
        <end position="64"/>
    </location>
</feature>
<reference evidence="2 3" key="1">
    <citation type="submission" date="2020-12" db="EMBL/GenBank/DDBJ databases">
        <authorList>
            <person name="Shan Y."/>
        </authorList>
    </citation>
    <scope>NUCLEOTIDE SEQUENCE [LARGE SCALE GENOMIC DNA]</scope>
    <source>
        <strain evidence="3">csc3.9</strain>
    </source>
</reference>
<evidence type="ECO:0000313" key="2">
    <source>
        <dbReference type="EMBL" id="QQD19322.1"/>
    </source>
</evidence>
<evidence type="ECO:0000313" key="3">
    <source>
        <dbReference type="Proteomes" id="UP000596063"/>
    </source>
</evidence>
<keyword evidence="1" id="KW-0472">Membrane</keyword>
<keyword evidence="1" id="KW-0812">Transmembrane</keyword>
<sequence>MTFSKVKAVSSPLANRDRDMLYMQTHSTTPTEPRRWYKQFWPWFLIALPTAVVIASISTLIISVKHADKLVAKDYYKEGLAINRYLAQDRRAEELNLQAFGNIDDRGNLTLTVNSGDDSQTPATLGQQLKLRWQHPTDSARDFTTVLIREDRNRYAAHIKPTANTDPLGGRWYLTLEDFTTAKGSAQWRLKSQYRPERSGQIDFRAGDPL</sequence>
<gene>
    <name evidence="2" type="ORF">I6N98_05565</name>
</gene>
<dbReference type="AlphaFoldDB" id="A0A7T4R2W4"/>
<dbReference type="InterPro" id="IPR008620">
    <property type="entry name" value="FixH"/>
</dbReference>
<evidence type="ECO:0000256" key="1">
    <source>
        <dbReference type="SAM" id="Phobius"/>
    </source>
</evidence>
<dbReference type="Pfam" id="PF05751">
    <property type="entry name" value="FixH"/>
    <property type="match status" value="1"/>
</dbReference>
<dbReference type="EMBL" id="CP066167">
    <property type="protein sequence ID" value="QQD19322.1"/>
    <property type="molecule type" value="Genomic_DNA"/>
</dbReference>
<protein>
    <submittedName>
        <fullName evidence="2">FixH family protein</fullName>
    </submittedName>
</protein>
<keyword evidence="1" id="KW-1133">Transmembrane helix</keyword>
<dbReference type="RefSeq" id="WP_198570807.1">
    <property type="nucleotide sequence ID" value="NZ_CP066167.1"/>
</dbReference>
<keyword evidence="3" id="KW-1185">Reference proteome</keyword>
<accession>A0A7T4R2W4</accession>